<accession>B0EI03</accession>
<dbReference type="RefSeq" id="XP_001737856.1">
    <property type="nucleotide sequence ID" value="XM_001737804.1"/>
</dbReference>
<dbReference type="OrthoDB" id="10634963at2759"/>
<dbReference type="Proteomes" id="UP000008076">
    <property type="component" value="Unassembled WGS sequence"/>
</dbReference>
<name>B0EI03_ENTDS</name>
<keyword evidence="1" id="KW-0175">Coiled coil</keyword>
<feature type="coiled-coil region" evidence="1">
    <location>
        <begin position="8"/>
        <end position="35"/>
    </location>
</feature>
<dbReference type="GeneID" id="5882908"/>
<sequence length="147" mass="17144">MEKNIQDIQLLQEYLNQCNNEIQEIDRKMEETGDSLETIKNTMIQQSKMMNSFISEKSFELTKKIQWNGNQNTTKTVTEVQGIVEELKGMVTQFQKVKEIYVIDDDMEPIVIDDDETISVSSHSTQKTSNTTQEEWIELSQIPTFRN</sequence>
<protein>
    <submittedName>
        <fullName evidence="2">Uncharacterized protein</fullName>
    </submittedName>
</protein>
<reference evidence="3" key="1">
    <citation type="submission" date="2007-12" db="EMBL/GenBank/DDBJ databases">
        <title>Annotation of Entamoeba dispar SAW760.</title>
        <authorList>
            <person name="Lorenzi H."/>
            <person name="Inman J."/>
            <person name="Schobel S."/>
            <person name="Amedeo P."/>
            <person name="Caler E."/>
        </authorList>
    </citation>
    <scope>NUCLEOTIDE SEQUENCE [LARGE SCALE GENOMIC DNA]</scope>
    <source>
        <strain evidence="3">ATCC PRA-260 / SAW760</strain>
    </source>
</reference>
<evidence type="ECO:0000313" key="2">
    <source>
        <dbReference type="EMBL" id="EDR25844.1"/>
    </source>
</evidence>
<dbReference type="OMA" id="KCEENME"/>
<evidence type="ECO:0000256" key="1">
    <source>
        <dbReference type="SAM" id="Coils"/>
    </source>
</evidence>
<gene>
    <name evidence="2" type="ORF">EDI_192250</name>
</gene>
<proteinExistence type="predicted"/>
<keyword evidence="3" id="KW-1185">Reference proteome</keyword>
<organism evidence="3">
    <name type="scientific">Entamoeba dispar (strain ATCC PRA-260 / SAW760)</name>
    <dbReference type="NCBI Taxonomy" id="370354"/>
    <lineage>
        <taxon>Eukaryota</taxon>
        <taxon>Amoebozoa</taxon>
        <taxon>Evosea</taxon>
        <taxon>Archamoebae</taxon>
        <taxon>Mastigamoebida</taxon>
        <taxon>Entamoebidae</taxon>
        <taxon>Entamoeba</taxon>
    </lineage>
</organism>
<dbReference type="EMBL" id="DS549357">
    <property type="protein sequence ID" value="EDR25844.1"/>
    <property type="molecule type" value="Genomic_DNA"/>
</dbReference>
<dbReference type="AlphaFoldDB" id="B0EI03"/>
<evidence type="ECO:0000313" key="3">
    <source>
        <dbReference type="Proteomes" id="UP000008076"/>
    </source>
</evidence>
<dbReference type="KEGG" id="edi:EDI_192250"/>